<evidence type="ECO:0000313" key="2">
    <source>
        <dbReference type="EMBL" id="KAJ4339696.1"/>
    </source>
</evidence>
<protein>
    <submittedName>
        <fullName evidence="2">Uncharacterized protein</fullName>
    </submittedName>
</protein>
<name>A0A9W8X2X8_9PLEO</name>
<reference evidence="2" key="1">
    <citation type="submission" date="2022-10" db="EMBL/GenBank/DDBJ databases">
        <title>Tapping the CABI collections for fungal endophytes: first genome assemblies for Collariella, Neodidymelliopsis, Ascochyta clinopodiicola, Didymella pomorum, Didymosphaeria variabile, Neocosmospora piperis and Neocucurbitaria cava.</title>
        <authorList>
            <person name="Hill R."/>
        </authorList>
    </citation>
    <scope>NUCLEOTIDE SEQUENCE</scope>
    <source>
        <strain evidence="2">IMI 360193</strain>
    </source>
</reference>
<dbReference type="OrthoDB" id="3800185at2759"/>
<keyword evidence="3" id="KW-1185">Reference proteome</keyword>
<dbReference type="Proteomes" id="UP001140562">
    <property type="component" value="Unassembled WGS sequence"/>
</dbReference>
<feature type="compositionally biased region" description="Basic and acidic residues" evidence="1">
    <location>
        <begin position="28"/>
        <end position="43"/>
    </location>
</feature>
<accession>A0A9W8X2X8</accession>
<gene>
    <name evidence="2" type="ORF">N0V87_003138</name>
</gene>
<dbReference type="AlphaFoldDB" id="A0A9W8X2X8"/>
<organism evidence="2 3">
    <name type="scientific">Didymella glomerata</name>
    <dbReference type="NCBI Taxonomy" id="749621"/>
    <lineage>
        <taxon>Eukaryota</taxon>
        <taxon>Fungi</taxon>
        <taxon>Dikarya</taxon>
        <taxon>Ascomycota</taxon>
        <taxon>Pezizomycotina</taxon>
        <taxon>Dothideomycetes</taxon>
        <taxon>Pleosporomycetidae</taxon>
        <taxon>Pleosporales</taxon>
        <taxon>Pleosporineae</taxon>
        <taxon>Didymellaceae</taxon>
        <taxon>Didymella</taxon>
    </lineage>
</organism>
<evidence type="ECO:0000256" key="1">
    <source>
        <dbReference type="SAM" id="MobiDB-lite"/>
    </source>
</evidence>
<proteinExistence type="predicted"/>
<sequence>MISPKPGETKKHQRTNNDQPASSCPLKSVEKWRDAEAAAEAKAHSQKAVAVSAPSPHADAVPRPQRPKRPQSKFKYGLTSELDGIKRALGENDWTEYVILVEKHESGKMDGGEFDKQERRTFQTPTIPGLQWMTKELVVKQMIAAKAMEYVG</sequence>
<dbReference type="EMBL" id="JAPEUV010000021">
    <property type="protein sequence ID" value="KAJ4339696.1"/>
    <property type="molecule type" value="Genomic_DNA"/>
</dbReference>
<comment type="caution">
    <text evidence="2">The sequence shown here is derived from an EMBL/GenBank/DDBJ whole genome shotgun (WGS) entry which is preliminary data.</text>
</comment>
<evidence type="ECO:0000313" key="3">
    <source>
        <dbReference type="Proteomes" id="UP001140562"/>
    </source>
</evidence>
<feature type="region of interest" description="Disordered" evidence="1">
    <location>
        <begin position="1"/>
        <end position="75"/>
    </location>
</feature>